<evidence type="ECO:0000313" key="3">
    <source>
        <dbReference type="Proteomes" id="UP000015105"/>
    </source>
</evidence>
<evidence type="ECO:0000313" key="2">
    <source>
        <dbReference type="EnsemblPlants" id="AET7Gv21143200.37"/>
    </source>
</evidence>
<accession>A0A453SY69</accession>
<dbReference type="GO" id="GO:0043139">
    <property type="term" value="F:5'-3' DNA helicase activity"/>
    <property type="evidence" value="ECO:0007669"/>
    <property type="project" value="InterPro"/>
</dbReference>
<dbReference type="GO" id="GO:0003697">
    <property type="term" value="F:single-stranded DNA binding"/>
    <property type="evidence" value="ECO:0007669"/>
    <property type="project" value="InterPro"/>
</dbReference>
<keyword evidence="3" id="KW-1185">Reference proteome</keyword>
<evidence type="ECO:0000256" key="1">
    <source>
        <dbReference type="SAM" id="MobiDB-lite"/>
    </source>
</evidence>
<sequence length="219" mass="25104">CKGGPNKERSLSVFIRENGTCGNWTCFRASCGWKGYTQPDGVPKAYQAKKDSGNENESDQEVKANQPVKVIRKLREEDLRLEPLCDELVTYFSERMISAKTLRRNNVSQRKRNNKIVIAFTYRRDKVLVGCKYREVSKKFSQEANTEKILYGLDDIKQARDIIIVEGEIDKLSMEEAGYCNCVSVPDGAPAQVSNKLPDKDHDKKYSYLWNCKEYLDPV</sequence>
<dbReference type="PANTHER" id="PTHR12873:SF0">
    <property type="entry name" value="TWINKLE MTDNA HELICASE"/>
    <property type="match status" value="1"/>
</dbReference>
<reference evidence="2" key="3">
    <citation type="journal article" date="2017" name="Nature">
        <title>Genome sequence of the progenitor of the wheat D genome Aegilops tauschii.</title>
        <authorList>
            <person name="Luo M.C."/>
            <person name="Gu Y.Q."/>
            <person name="Puiu D."/>
            <person name="Wang H."/>
            <person name="Twardziok S.O."/>
            <person name="Deal K.R."/>
            <person name="Huo N."/>
            <person name="Zhu T."/>
            <person name="Wang L."/>
            <person name="Wang Y."/>
            <person name="McGuire P.E."/>
            <person name="Liu S."/>
            <person name="Long H."/>
            <person name="Ramasamy R.K."/>
            <person name="Rodriguez J.C."/>
            <person name="Van S.L."/>
            <person name="Yuan L."/>
            <person name="Wang Z."/>
            <person name="Xia Z."/>
            <person name="Xiao L."/>
            <person name="Anderson O.D."/>
            <person name="Ouyang S."/>
            <person name="Liang Y."/>
            <person name="Zimin A.V."/>
            <person name="Pertea G."/>
            <person name="Qi P."/>
            <person name="Bennetzen J.L."/>
            <person name="Dai X."/>
            <person name="Dawson M.W."/>
            <person name="Muller H.G."/>
            <person name="Kugler K."/>
            <person name="Rivarola-Duarte L."/>
            <person name="Spannagl M."/>
            <person name="Mayer K.F.X."/>
            <person name="Lu F.H."/>
            <person name="Bevan M.W."/>
            <person name="Leroy P."/>
            <person name="Li P."/>
            <person name="You F.M."/>
            <person name="Sun Q."/>
            <person name="Liu Z."/>
            <person name="Lyons E."/>
            <person name="Wicker T."/>
            <person name="Salzberg S.L."/>
            <person name="Devos K.M."/>
            <person name="Dvorak J."/>
        </authorList>
    </citation>
    <scope>NUCLEOTIDE SEQUENCE [LARGE SCALE GENOMIC DNA]</scope>
    <source>
        <strain evidence="2">cv. AL8/78</strain>
    </source>
</reference>
<dbReference type="SUPFAM" id="SSF56731">
    <property type="entry name" value="DNA primase core"/>
    <property type="match status" value="1"/>
</dbReference>
<dbReference type="AlphaFoldDB" id="A0A453SY69"/>
<dbReference type="CDD" id="cd01029">
    <property type="entry name" value="TOPRIM_primases"/>
    <property type="match status" value="1"/>
</dbReference>
<dbReference type="InterPro" id="IPR034154">
    <property type="entry name" value="TOPRIM_DnaG/twinkle"/>
</dbReference>
<reference evidence="3" key="1">
    <citation type="journal article" date="2014" name="Science">
        <title>Ancient hybridizations among the ancestral genomes of bread wheat.</title>
        <authorList>
            <consortium name="International Wheat Genome Sequencing Consortium,"/>
            <person name="Marcussen T."/>
            <person name="Sandve S.R."/>
            <person name="Heier L."/>
            <person name="Spannagl M."/>
            <person name="Pfeifer M."/>
            <person name="Jakobsen K.S."/>
            <person name="Wulff B.B."/>
            <person name="Steuernagel B."/>
            <person name="Mayer K.F."/>
            <person name="Olsen O.A."/>
        </authorList>
    </citation>
    <scope>NUCLEOTIDE SEQUENCE [LARGE SCALE GENOMIC DNA]</scope>
    <source>
        <strain evidence="3">cv. AL8/78</strain>
    </source>
</reference>
<dbReference type="Gene3D" id="3.40.1360.10">
    <property type="match status" value="1"/>
</dbReference>
<proteinExistence type="predicted"/>
<feature type="region of interest" description="Disordered" evidence="1">
    <location>
        <begin position="44"/>
        <end position="63"/>
    </location>
</feature>
<dbReference type="EnsemblPlants" id="AET7Gv21143200.37">
    <property type="protein sequence ID" value="AET7Gv21143200.37"/>
    <property type="gene ID" value="AET7Gv21143200"/>
</dbReference>
<dbReference type="PANTHER" id="PTHR12873">
    <property type="entry name" value="T7-LIKE MITOCHONDRIAL DNA HELICASE"/>
    <property type="match status" value="1"/>
</dbReference>
<organism evidence="2 3">
    <name type="scientific">Aegilops tauschii subsp. strangulata</name>
    <name type="common">Goatgrass</name>
    <dbReference type="NCBI Taxonomy" id="200361"/>
    <lineage>
        <taxon>Eukaryota</taxon>
        <taxon>Viridiplantae</taxon>
        <taxon>Streptophyta</taxon>
        <taxon>Embryophyta</taxon>
        <taxon>Tracheophyta</taxon>
        <taxon>Spermatophyta</taxon>
        <taxon>Magnoliopsida</taxon>
        <taxon>Liliopsida</taxon>
        <taxon>Poales</taxon>
        <taxon>Poaceae</taxon>
        <taxon>BOP clade</taxon>
        <taxon>Pooideae</taxon>
        <taxon>Triticodae</taxon>
        <taxon>Triticeae</taxon>
        <taxon>Triticinae</taxon>
        <taxon>Aegilops</taxon>
    </lineage>
</organism>
<reference evidence="2" key="4">
    <citation type="submission" date="2019-03" db="UniProtKB">
        <authorList>
            <consortium name="EnsemblPlants"/>
        </authorList>
    </citation>
    <scope>IDENTIFICATION</scope>
</reference>
<reference evidence="2" key="5">
    <citation type="journal article" date="2021" name="G3 (Bethesda)">
        <title>Aegilops tauschii genome assembly Aet v5.0 features greater sequence contiguity and improved annotation.</title>
        <authorList>
            <person name="Wang L."/>
            <person name="Zhu T."/>
            <person name="Rodriguez J.C."/>
            <person name="Deal K.R."/>
            <person name="Dubcovsky J."/>
            <person name="McGuire P.E."/>
            <person name="Lux T."/>
            <person name="Spannagl M."/>
            <person name="Mayer K.F.X."/>
            <person name="Baldrich P."/>
            <person name="Meyers B.C."/>
            <person name="Huo N."/>
            <person name="Gu Y.Q."/>
            <person name="Zhou H."/>
            <person name="Devos K.M."/>
            <person name="Bennetzen J.L."/>
            <person name="Unver T."/>
            <person name="Budak H."/>
            <person name="Gulick P.J."/>
            <person name="Galiba G."/>
            <person name="Kalapos B."/>
            <person name="Nelson D.R."/>
            <person name="Li P."/>
            <person name="You F.M."/>
            <person name="Luo M.C."/>
            <person name="Dvorak J."/>
        </authorList>
    </citation>
    <scope>NUCLEOTIDE SEQUENCE [LARGE SCALE GENOMIC DNA]</scope>
    <source>
        <strain evidence="2">cv. AL8/78</strain>
    </source>
</reference>
<name>A0A453SY69_AEGTS</name>
<reference evidence="3" key="2">
    <citation type="journal article" date="2017" name="Nat. Plants">
        <title>The Aegilops tauschii genome reveals multiple impacts of transposons.</title>
        <authorList>
            <person name="Zhao G."/>
            <person name="Zou C."/>
            <person name="Li K."/>
            <person name="Wang K."/>
            <person name="Li T."/>
            <person name="Gao L."/>
            <person name="Zhang X."/>
            <person name="Wang H."/>
            <person name="Yang Z."/>
            <person name="Liu X."/>
            <person name="Jiang W."/>
            <person name="Mao L."/>
            <person name="Kong X."/>
            <person name="Jiao Y."/>
            <person name="Jia J."/>
        </authorList>
    </citation>
    <scope>NUCLEOTIDE SEQUENCE [LARGE SCALE GENOMIC DNA]</scope>
    <source>
        <strain evidence="3">cv. AL8/78</strain>
    </source>
</reference>
<dbReference type="Gramene" id="AET7Gv21143200.37">
    <property type="protein sequence ID" value="AET7Gv21143200.37"/>
    <property type="gene ID" value="AET7Gv21143200"/>
</dbReference>
<dbReference type="Proteomes" id="UP000015105">
    <property type="component" value="Chromosome 7D"/>
</dbReference>
<dbReference type="InterPro" id="IPR027032">
    <property type="entry name" value="Twinkle-like"/>
</dbReference>
<protein>
    <submittedName>
        <fullName evidence="2">Uncharacterized protein</fullName>
    </submittedName>
</protein>